<dbReference type="Proteomes" id="UP000785679">
    <property type="component" value="Unassembled WGS sequence"/>
</dbReference>
<evidence type="ECO:0000313" key="1">
    <source>
        <dbReference type="EMBL" id="TNV79477.1"/>
    </source>
</evidence>
<sequence>MKPVIHQWTQVQRENARDLKLKLTDLRQVTLKITISLILPGRKILLRYPFQVMNKRNYVLKSIISQYLIQKRNFFRKILHWRFSKKILTQASHNNGISHFTENRNHLTKFLALQKEPLFGEKPIEYTYLSSHSTLSISQCQIINRNTLIIIGQIYSVKQRRKIQIIKLIYQRLLQMKQDKGHT</sequence>
<accession>A0A8J8NPG4</accession>
<evidence type="ECO:0000313" key="2">
    <source>
        <dbReference type="Proteomes" id="UP000785679"/>
    </source>
</evidence>
<proteinExistence type="predicted"/>
<gene>
    <name evidence="1" type="ORF">FGO68_gene11566</name>
</gene>
<organism evidence="1 2">
    <name type="scientific">Halteria grandinella</name>
    <dbReference type="NCBI Taxonomy" id="5974"/>
    <lineage>
        <taxon>Eukaryota</taxon>
        <taxon>Sar</taxon>
        <taxon>Alveolata</taxon>
        <taxon>Ciliophora</taxon>
        <taxon>Intramacronucleata</taxon>
        <taxon>Spirotrichea</taxon>
        <taxon>Stichotrichia</taxon>
        <taxon>Sporadotrichida</taxon>
        <taxon>Halteriidae</taxon>
        <taxon>Halteria</taxon>
    </lineage>
</organism>
<dbReference type="AlphaFoldDB" id="A0A8J8NPG4"/>
<reference evidence="1" key="1">
    <citation type="submission" date="2019-06" db="EMBL/GenBank/DDBJ databases">
        <authorList>
            <person name="Zheng W."/>
        </authorList>
    </citation>
    <scope>NUCLEOTIDE SEQUENCE</scope>
    <source>
        <strain evidence="1">QDHG01</strain>
    </source>
</reference>
<protein>
    <submittedName>
        <fullName evidence="1">Uncharacterized protein</fullName>
    </submittedName>
</protein>
<comment type="caution">
    <text evidence="1">The sequence shown here is derived from an EMBL/GenBank/DDBJ whole genome shotgun (WGS) entry which is preliminary data.</text>
</comment>
<dbReference type="EMBL" id="RRYP01008865">
    <property type="protein sequence ID" value="TNV79477.1"/>
    <property type="molecule type" value="Genomic_DNA"/>
</dbReference>
<name>A0A8J8NPG4_HALGN</name>
<keyword evidence="2" id="KW-1185">Reference proteome</keyword>